<keyword evidence="4 6" id="KW-0663">Pyridoxal phosphate</keyword>
<accession>A0ABW4RDL8</accession>
<dbReference type="InterPro" id="IPR002129">
    <property type="entry name" value="PyrdxlP-dep_de-COase"/>
</dbReference>
<gene>
    <name evidence="7" type="ORF">ACFSCT_19440</name>
</gene>
<sequence>MSALEFELNALPGIGADLLREITRIYESSVPMPTAVHAIPSVPKVGRGMARLPELWALIVDSSSRLASPWMSGHMDTAPHPAAALTQAVVAALNNNLLFRELSPFASDIEEHLIAHFTRALGLGNDWTGLFASGGSIAGLTALFAAVGGYAGAGEGRDRFRLLMPESAHVSLRKAAIVLGMIERQIQRIDCDDAGRLDPAALEQSLRQLPGGARPIVVSVLGTTIHGSVDDIAAVAALCARYGAWHHVDAIHGGALAYSHHHRHFLSGLDQADSITLGPQKWMYVPRVSAICLLRGQQRLDDALGLPLPYSIGERPHRGRWGLQGSRPADAVVLWAILQTLGTDALGSIIDRLIGLTTKFHELLTESQTLVPTHKPDLNLQVFRIGKADRSGDRLAAIQERLAAAGATWMSISRWRDEVLMRAVLLSPSLTEAHLRQFVRDIEKAADQTA</sequence>
<dbReference type="PANTHER" id="PTHR45677">
    <property type="entry name" value="GLUTAMATE DECARBOXYLASE-RELATED"/>
    <property type="match status" value="1"/>
</dbReference>
<evidence type="ECO:0000256" key="6">
    <source>
        <dbReference type="RuleBase" id="RU000382"/>
    </source>
</evidence>
<name>A0ABW4RDL8_9RHOB</name>
<keyword evidence="5 6" id="KW-0456">Lyase</keyword>
<dbReference type="InterPro" id="IPR015424">
    <property type="entry name" value="PyrdxlP-dep_Trfase"/>
</dbReference>
<reference evidence="8" key="1">
    <citation type="journal article" date="2019" name="Int. J. Syst. Evol. Microbiol.">
        <title>The Global Catalogue of Microorganisms (GCM) 10K type strain sequencing project: providing services to taxonomists for standard genome sequencing and annotation.</title>
        <authorList>
            <consortium name="The Broad Institute Genomics Platform"/>
            <consortium name="The Broad Institute Genome Sequencing Center for Infectious Disease"/>
            <person name="Wu L."/>
            <person name="Ma J."/>
        </authorList>
    </citation>
    <scope>NUCLEOTIDE SEQUENCE [LARGE SCALE GENOMIC DNA]</scope>
    <source>
        <strain evidence="8">CCUG 56029</strain>
    </source>
</reference>
<evidence type="ECO:0000256" key="3">
    <source>
        <dbReference type="ARBA" id="ARBA00022793"/>
    </source>
</evidence>
<evidence type="ECO:0000256" key="5">
    <source>
        <dbReference type="ARBA" id="ARBA00023239"/>
    </source>
</evidence>
<dbReference type="Gene3D" id="3.40.640.10">
    <property type="entry name" value="Type I PLP-dependent aspartate aminotransferase-like (Major domain)"/>
    <property type="match status" value="1"/>
</dbReference>
<evidence type="ECO:0000256" key="1">
    <source>
        <dbReference type="ARBA" id="ARBA00001933"/>
    </source>
</evidence>
<protein>
    <submittedName>
        <fullName evidence="7">Pyridoxal phosphate-dependent decarboxylase family protein</fullName>
    </submittedName>
</protein>
<comment type="caution">
    <text evidence="7">The sequence shown here is derived from an EMBL/GenBank/DDBJ whole genome shotgun (WGS) entry which is preliminary data.</text>
</comment>
<dbReference type="RefSeq" id="WP_379145613.1">
    <property type="nucleotide sequence ID" value="NZ_JBHUEN010000054.1"/>
</dbReference>
<dbReference type="Proteomes" id="UP001597213">
    <property type="component" value="Unassembled WGS sequence"/>
</dbReference>
<keyword evidence="8" id="KW-1185">Reference proteome</keyword>
<dbReference type="InterPro" id="IPR015421">
    <property type="entry name" value="PyrdxlP-dep_Trfase_major"/>
</dbReference>
<comment type="similarity">
    <text evidence="2 6">Belongs to the group II decarboxylase family.</text>
</comment>
<evidence type="ECO:0000256" key="2">
    <source>
        <dbReference type="ARBA" id="ARBA00009533"/>
    </source>
</evidence>
<comment type="cofactor">
    <cofactor evidence="1 6">
        <name>pyridoxal 5'-phosphate</name>
        <dbReference type="ChEBI" id="CHEBI:597326"/>
    </cofactor>
</comment>
<dbReference type="EMBL" id="JBHUEN010000054">
    <property type="protein sequence ID" value="MFD1883890.1"/>
    <property type="molecule type" value="Genomic_DNA"/>
</dbReference>
<dbReference type="Pfam" id="PF00282">
    <property type="entry name" value="Pyridoxal_deC"/>
    <property type="match status" value="1"/>
</dbReference>
<organism evidence="7 8">
    <name type="scientific">Paracoccus pacificus</name>
    <dbReference type="NCBI Taxonomy" id="1463598"/>
    <lineage>
        <taxon>Bacteria</taxon>
        <taxon>Pseudomonadati</taxon>
        <taxon>Pseudomonadota</taxon>
        <taxon>Alphaproteobacteria</taxon>
        <taxon>Rhodobacterales</taxon>
        <taxon>Paracoccaceae</taxon>
        <taxon>Paracoccus</taxon>
    </lineage>
</organism>
<dbReference type="PANTHER" id="PTHR45677:SF8">
    <property type="entry name" value="CYSTEINE SULFINIC ACID DECARBOXYLASE"/>
    <property type="match status" value="1"/>
</dbReference>
<dbReference type="SUPFAM" id="SSF53383">
    <property type="entry name" value="PLP-dependent transferases"/>
    <property type="match status" value="1"/>
</dbReference>
<keyword evidence="3" id="KW-0210">Decarboxylase</keyword>
<evidence type="ECO:0000256" key="4">
    <source>
        <dbReference type="ARBA" id="ARBA00022898"/>
    </source>
</evidence>
<evidence type="ECO:0000313" key="8">
    <source>
        <dbReference type="Proteomes" id="UP001597213"/>
    </source>
</evidence>
<evidence type="ECO:0000313" key="7">
    <source>
        <dbReference type="EMBL" id="MFD1883890.1"/>
    </source>
</evidence>
<proteinExistence type="inferred from homology"/>
<dbReference type="Gene3D" id="3.90.1150.10">
    <property type="entry name" value="Aspartate Aminotransferase, domain 1"/>
    <property type="match status" value="1"/>
</dbReference>
<dbReference type="InterPro" id="IPR015422">
    <property type="entry name" value="PyrdxlP-dep_Trfase_small"/>
</dbReference>